<evidence type="ECO:0000256" key="4">
    <source>
        <dbReference type="ARBA" id="ARBA00023201"/>
    </source>
</evidence>
<evidence type="ECO:0000313" key="6">
    <source>
        <dbReference type="EMBL" id="KAK7836344.1"/>
    </source>
</evidence>
<dbReference type="Proteomes" id="UP000237347">
    <property type="component" value="Unassembled WGS sequence"/>
</dbReference>
<sequence>MWASNVAIYSNQGMKAGSESPKSYWGSNDEDMENGSAYCTFSKTLALLELPLILPRRLTIPIVEEERWSKGYAIASASFAPIPLAFLWSTQDDVSSLSGQIAYFIGVVLGGIFGVLAYLYTRPDEAPRKFLFPWVWEDFS</sequence>
<dbReference type="GO" id="GO:0015297">
    <property type="term" value="F:antiporter activity"/>
    <property type="evidence" value="ECO:0007669"/>
    <property type="project" value="UniProtKB-KW"/>
</dbReference>
<evidence type="ECO:0000256" key="3">
    <source>
        <dbReference type="ARBA" id="ARBA00023053"/>
    </source>
</evidence>
<keyword evidence="5" id="KW-1133">Transmembrane helix</keyword>
<keyword evidence="4" id="KW-0739">Sodium transport</keyword>
<proteinExistence type="predicted"/>
<keyword evidence="2" id="KW-0050">Antiport</keyword>
<evidence type="ECO:0000256" key="5">
    <source>
        <dbReference type="SAM" id="Phobius"/>
    </source>
</evidence>
<evidence type="ECO:0000313" key="7">
    <source>
        <dbReference type="Proteomes" id="UP000237347"/>
    </source>
</evidence>
<dbReference type="AlphaFoldDB" id="A0AAW0KAI9"/>
<feature type="transmembrane region" description="Helical" evidence="5">
    <location>
        <begin position="101"/>
        <end position="120"/>
    </location>
</feature>
<keyword evidence="5" id="KW-0472">Membrane</keyword>
<reference evidence="6 7" key="1">
    <citation type="journal article" date="2018" name="Sci. Data">
        <title>The draft genome sequence of cork oak.</title>
        <authorList>
            <person name="Ramos A.M."/>
            <person name="Usie A."/>
            <person name="Barbosa P."/>
            <person name="Barros P.M."/>
            <person name="Capote T."/>
            <person name="Chaves I."/>
            <person name="Simoes F."/>
            <person name="Abreu I."/>
            <person name="Carrasquinho I."/>
            <person name="Faro C."/>
            <person name="Guimaraes J.B."/>
            <person name="Mendonca D."/>
            <person name="Nobrega F."/>
            <person name="Rodrigues L."/>
            <person name="Saibo N.J.M."/>
            <person name="Varela M.C."/>
            <person name="Egas C."/>
            <person name="Matos J."/>
            <person name="Miguel C.M."/>
            <person name="Oliveira M.M."/>
            <person name="Ricardo C.P."/>
            <person name="Goncalves S."/>
        </authorList>
    </citation>
    <scope>NUCLEOTIDE SEQUENCE [LARGE SCALE GENOMIC DNA]</scope>
    <source>
        <strain evidence="7">cv. HL8</strain>
    </source>
</reference>
<dbReference type="PANTHER" id="PTHR12266:SF17">
    <property type="entry name" value="SODIUM_CALCIUM EXCHANGER MEMBRANE REGION DOMAIN-CONTAINING PROTEIN"/>
    <property type="match status" value="1"/>
</dbReference>
<keyword evidence="4" id="KW-0406">Ion transport</keyword>
<evidence type="ECO:0000256" key="1">
    <source>
        <dbReference type="ARBA" id="ARBA00022448"/>
    </source>
</evidence>
<gene>
    <name evidence="6" type="primary">CCX3</name>
    <name evidence="6" type="ORF">CFP56_022723</name>
</gene>
<feature type="transmembrane region" description="Helical" evidence="5">
    <location>
        <begin position="71"/>
        <end position="89"/>
    </location>
</feature>
<dbReference type="GO" id="GO:0016020">
    <property type="term" value="C:membrane"/>
    <property type="evidence" value="ECO:0007669"/>
    <property type="project" value="TreeGrafter"/>
</dbReference>
<keyword evidence="1" id="KW-0813">Transport</keyword>
<comment type="caution">
    <text evidence="6">The sequence shown here is derived from an EMBL/GenBank/DDBJ whole genome shotgun (WGS) entry which is preliminary data.</text>
</comment>
<dbReference type="EMBL" id="PKMF04000355">
    <property type="protein sequence ID" value="KAK7836344.1"/>
    <property type="molecule type" value="Genomic_DNA"/>
</dbReference>
<keyword evidence="3" id="KW-0915">Sodium</keyword>
<name>A0AAW0KAI9_QUESU</name>
<organism evidence="6 7">
    <name type="scientific">Quercus suber</name>
    <name type="common">Cork oak</name>
    <dbReference type="NCBI Taxonomy" id="58331"/>
    <lineage>
        <taxon>Eukaryota</taxon>
        <taxon>Viridiplantae</taxon>
        <taxon>Streptophyta</taxon>
        <taxon>Embryophyta</taxon>
        <taxon>Tracheophyta</taxon>
        <taxon>Spermatophyta</taxon>
        <taxon>Magnoliopsida</taxon>
        <taxon>eudicotyledons</taxon>
        <taxon>Gunneridae</taxon>
        <taxon>Pentapetalae</taxon>
        <taxon>rosids</taxon>
        <taxon>fabids</taxon>
        <taxon>Fagales</taxon>
        <taxon>Fagaceae</taxon>
        <taxon>Quercus</taxon>
    </lineage>
</organism>
<dbReference type="PANTHER" id="PTHR12266">
    <property type="entry name" value="NA+/CA2+ K+ INDEPENDENT EXCHANGER"/>
    <property type="match status" value="1"/>
</dbReference>
<dbReference type="InterPro" id="IPR051359">
    <property type="entry name" value="CaCA_antiporter"/>
</dbReference>
<dbReference type="GO" id="GO:0008324">
    <property type="term" value="F:monoatomic cation transmembrane transporter activity"/>
    <property type="evidence" value="ECO:0007669"/>
    <property type="project" value="TreeGrafter"/>
</dbReference>
<accession>A0AAW0KAI9</accession>
<evidence type="ECO:0000256" key="2">
    <source>
        <dbReference type="ARBA" id="ARBA00022449"/>
    </source>
</evidence>
<dbReference type="GO" id="GO:0006814">
    <property type="term" value="P:sodium ion transport"/>
    <property type="evidence" value="ECO:0007669"/>
    <property type="project" value="UniProtKB-KW"/>
</dbReference>
<keyword evidence="7" id="KW-1185">Reference proteome</keyword>
<keyword evidence="5" id="KW-0812">Transmembrane</keyword>
<protein>
    <submittedName>
        <fullName evidence="6">Cation/calcium exchanger 3</fullName>
    </submittedName>
</protein>